<dbReference type="SUPFAM" id="SSF89447">
    <property type="entry name" value="AbrB/MazE/MraZ-like"/>
    <property type="match status" value="1"/>
</dbReference>
<organism evidence="2 3">
    <name type="scientific">Candidatus Ryanbacteria bacterium RIFCSPHIGHO2_02_FULL_45_13b</name>
    <dbReference type="NCBI Taxonomy" id="1802117"/>
    <lineage>
        <taxon>Bacteria</taxon>
        <taxon>Candidatus Ryaniibacteriota</taxon>
    </lineage>
</organism>
<evidence type="ECO:0000259" key="1">
    <source>
        <dbReference type="Pfam" id="PF04014"/>
    </source>
</evidence>
<accession>A0A1G2G3L2</accession>
<protein>
    <recommendedName>
        <fullName evidence="1">SpoVT-AbrB domain-containing protein</fullName>
    </recommendedName>
</protein>
<gene>
    <name evidence="2" type="ORF">A3J54_00640</name>
</gene>
<dbReference type="GO" id="GO:0003677">
    <property type="term" value="F:DNA binding"/>
    <property type="evidence" value="ECO:0007669"/>
    <property type="project" value="InterPro"/>
</dbReference>
<reference evidence="2 3" key="1">
    <citation type="journal article" date="2016" name="Nat. Commun.">
        <title>Thousands of microbial genomes shed light on interconnected biogeochemical processes in an aquifer system.</title>
        <authorList>
            <person name="Anantharaman K."/>
            <person name="Brown C.T."/>
            <person name="Hug L.A."/>
            <person name="Sharon I."/>
            <person name="Castelle C.J."/>
            <person name="Probst A.J."/>
            <person name="Thomas B.C."/>
            <person name="Singh A."/>
            <person name="Wilkins M.J."/>
            <person name="Karaoz U."/>
            <person name="Brodie E.L."/>
            <person name="Williams K.H."/>
            <person name="Hubbard S.S."/>
            <person name="Banfield J.F."/>
        </authorList>
    </citation>
    <scope>NUCLEOTIDE SEQUENCE [LARGE SCALE GENOMIC DNA]</scope>
</reference>
<evidence type="ECO:0000313" key="3">
    <source>
        <dbReference type="Proteomes" id="UP000176576"/>
    </source>
</evidence>
<proteinExistence type="predicted"/>
<dbReference type="Proteomes" id="UP000176576">
    <property type="component" value="Unassembled WGS sequence"/>
</dbReference>
<dbReference type="AlphaFoldDB" id="A0A1G2G3L2"/>
<evidence type="ECO:0000313" key="2">
    <source>
        <dbReference type="EMBL" id="OGZ44829.1"/>
    </source>
</evidence>
<sequence length="67" mass="7611">MIQKLLQIGSSVGVTVPKQYLIKQGLKVGDEVEISIKPARKVKNELLDWTDEFIKKYRPALEALSKK</sequence>
<dbReference type="EMBL" id="MHNN01000027">
    <property type="protein sequence ID" value="OGZ44829.1"/>
    <property type="molecule type" value="Genomic_DNA"/>
</dbReference>
<feature type="domain" description="SpoVT-AbrB" evidence="1">
    <location>
        <begin position="7"/>
        <end position="36"/>
    </location>
</feature>
<dbReference type="Pfam" id="PF04014">
    <property type="entry name" value="MazE_antitoxin"/>
    <property type="match status" value="1"/>
</dbReference>
<comment type="caution">
    <text evidence="2">The sequence shown here is derived from an EMBL/GenBank/DDBJ whole genome shotgun (WGS) entry which is preliminary data.</text>
</comment>
<dbReference type="InterPro" id="IPR037914">
    <property type="entry name" value="SpoVT-AbrB_sf"/>
</dbReference>
<dbReference type="Gene3D" id="2.10.260.10">
    <property type="match status" value="1"/>
</dbReference>
<dbReference type="InterPro" id="IPR007159">
    <property type="entry name" value="SpoVT-AbrB_dom"/>
</dbReference>
<name>A0A1G2G3L2_9BACT</name>